<dbReference type="InterPro" id="IPR025293">
    <property type="entry name" value="YfiR/HmsC-like"/>
</dbReference>
<comment type="caution">
    <text evidence="1">The sequence shown here is derived from an EMBL/GenBank/DDBJ whole genome shotgun (WGS) entry which is preliminary data.</text>
</comment>
<organism evidence="1 2">
    <name type="scientific">Flavipsychrobacter stenotrophus</name>
    <dbReference type="NCBI Taxonomy" id="2077091"/>
    <lineage>
        <taxon>Bacteria</taxon>
        <taxon>Pseudomonadati</taxon>
        <taxon>Bacteroidota</taxon>
        <taxon>Chitinophagia</taxon>
        <taxon>Chitinophagales</taxon>
        <taxon>Chitinophagaceae</taxon>
        <taxon>Flavipsychrobacter</taxon>
    </lineage>
</organism>
<evidence type="ECO:0000313" key="1">
    <source>
        <dbReference type="EMBL" id="PQJ09771.1"/>
    </source>
</evidence>
<accession>A0A2S7ST20</accession>
<evidence type="ECO:0000313" key="2">
    <source>
        <dbReference type="Proteomes" id="UP000239872"/>
    </source>
</evidence>
<dbReference type="AlphaFoldDB" id="A0A2S7ST20"/>
<dbReference type="EMBL" id="PPSL01000005">
    <property type="protein sequence ID" value="PQJ09771.1"/>
    <property type="molecule type" value="Genomic_DNA"/>
</dbReference>
<protein>
    <recommendedName>
        <fullName evidence="3">DUF4154 domain-containing protein</fullName>
    </recommendedName>
</protein>
<keyword evidence="2" id="KW-1185">Reference proteome</keyword>
<dbReference type="Pfam" id="PF13689">
    <property type="entry name" value="DUF4154"/>
    <property type="match status" value="1"/>
</dbReference>
<dbReference type="Proteomes" id="UP000239872">
    <property type="component" value="Unassembled WGS sequence"/>
</dbReference>
<evidence type="ECO:0008006" key="3">
    <source>
        <dbReference type="Google" id="ProtNLM"/>
    </source>
</evidence>
<gene>
    <name evidence="1" type="ORF">CJD36_017745</name>
</gene>
<name>A0A2S7ST20_9BACT</name>
<proteinExistence type="predicted"/>
<sequence>MLLTGLVKATPMEDYGVKANIIYRFTKYVDWPPNRKNGDFIIGIVGESPLYEELRLYTSKKNVGLQSIVVKHYTSYSELDYCHILIVTEDESSEVKRIANITIGNPVLIVSENTGLARKGSCINFITANGHLKLEFNKTNIEQRELKIATELLNLGTIVK</sequence>
<reference evidence="1 2" key="1">
    <citation type="submission" date="2018-01" db="EMBL/GenBank/DDBJ databases">
        <title>A novel member of the phylum Bacteroidetes isolated from glacier ice.</title>
        <authorList>
            <person name="Liu Q."/>
            <person name="Xin Y.-H."/>
        </authorList>
    </citation>
    <scope>NUCLEOTIDE SEQUENCE [LARGE SCALE GENOMIC DNA]</scope>
    <source>
        <strain evidence="1 2">RB1R16</strain>
    </source>
</reference>